<reference evidence="2 3" key="1">
    <citation type="submission" date="2021-01" db="EMBL/GenBank/DDBJ databases">
        <title>Genome sequencing of Micromonospora fiedleri MG-37.</title>
        <authorList>
            <person name="Moreland P.E.J."/>
            <person name="Stach J.E.M."/>
        </authorList>
    </citation>
    <scope>NUCLEOTIDE SEQUENCE [LARGE SCALE GENOMIC DNA]</scope>
    <source>
        <strain evidence="2 3">MG-37</strain>
    </source>
</reference>
<feature type="region of interest" description="Disordered" evidence="1">
    <location>
        <begin position="73"/>
        <end position="96"/>
    </location>
</feature>
<sequence>MRDPGLPYQKRVSALRSCVQLYRPIGFQATLSFLKELAGPFHREEAALLRALDALSVSKDLRRAEFRSYAATRRAAKRRGRRSPHPDEQNPYKRRGHWYGAPREAALHALRLWRSDRPAALLASSDPVAEQVDLCVTACVAAGGPLTPAQRHLLATAVESLRARLRPGLWQDDRAAFFWTRDLLWIARLVEVAADAAAAETTSTSSWVLTANIRPLVESLAALVDYEADDWDWDAIEAGLNGTDAEDPHGWYDYPLAGTTTLRLELANDPGSIVTTVQVHHPPDQLLTARIETIMSMLARYQVIA</sequence>
<keyword evidence="3" id="KW-1185">Reference proteome</keyword>
<dbReference type="EMBL" id="JAETXL010000002">
    <property type="protein sequence ID" value="MBL6275848.1"/>
    <property type="molecule type" value="Genomic_DNA"/>
</dbReference>
<comment type="caution">
    <text evidence="2">The sequence shown here is derived from an EMBL/GenBank/DDBJ whole genome shotgun (WGS) entry which is preliminary data.</text>
</comment>
<gene>
    <name evidence="2" type="ORF">JMF97_06700</name>
</gene>
<accession>A0ABS1UHN0</accession>
<evidence type="ECO:0000256" key="1">
    <source>
        <dbReference type="SAM" id="MobiDB-lite"/>
    </source>
</evidence>
<feature type="compositionally biased region" description="Basic residues" evidence="1">
    <location>
        <begin position="74"/>
        <end position="83"/>
    </location>
</feature>
<evidence type="ECO:0000313" key="3">
    <source>
        <dbReference type="Proteomes" id="UP000661193"/>
    </source>
</evidence>
<proteinExistence type="predicted"/>
<evidence type="ECO:0000313" key="2">
    <source>
        <dbReference type="EMBL" id="MBL6275848.1"/>
    </source>
</evidence>
<name>A0ABS1UHN0_9ACTN</name>
<protein>
    <submittedName>
        <fullName evidence="2">Uncharacterized protein</fullName>
    </submittedName>
</protein>
<organism evidence="2 3">
    <name type="scientific">Micromonospora fiedleri</name>
    <dbReference type="NCBI Taxonomy" id="1157498"/>
    <lineage>
        <taxon>Bacteria</taxon>
        <taxon>Bacillati</taxon>
        <taxon>Actinomycetota</taxon>
        <taxon>Actinomycetes</taxon>
        <taxon>Micromonosporales</taxon>
        <taxon>Micromonosporaceae</taxon>
        <taxon>Micromonospora</taxon>
    </lineage>
</organism>
<dbReference type="Proteomes" id="UP000661193">
    <property type="component" value="Unassembled WGS sequence"/>
</dbReference>